<name>A0ABR5MMH1_9BACI</name>
<accession>A0ABR5MMH1</accession>
<evidence type="ECO:0000313" key="2">
    <source>
        <dbReference type="EMBL" id="KPH77630.1"/>
    </source>
</evidence>
<keyword evidence="1" id="KW-0472">Membrane</keyword>
<reference evidence="2 3" key="1">
    <citation type="submission" date="2015-07" db="EMBL/GenBank/DDBJ databases">
        <title>High-quality draft genome sequence of Oceanobacillus caeni HM6, a bacillus isolated from a human feces.</title>
        <authorList>
            <person name="Kumar J."/>
            <person name="Verma M.K."/>
            <person name="Pandey R."/>
            <person name="Bhambi M."/>
            <person name="Chauhan N."/>
        </authorList>
    </citation>
    <scope>NUCLEOTIDE SEQUENCE [LARGE SCALE GENOMIC DNA]</scope>
    <source>
        <strain evidence="2 3">HM6</strain>
    </source>
</reference>
<feature type="transmembrane region" description="Helical" evidence="1">
    <location>
        <begin position="6"/>
        <end position="24"/>
    </location>
</feature>
<gene>
    <name evidence="2" type="ORF">AFL42_03285</name>
</gene>
<sequence>MNYSETFMLIVTVLAVCMMLYFIIKKYKFRNLIYIMVLHSLVLFVTRVFVQGEVVLTAFLDSFGLIQLILFAVFLFMDYKQANTSS</sequence>
<comment type="caution">
    <text evidence="2">The sequence shown here is derived from an EMBL/GenBank/DDBJ whole genome shotgun (WGS) entry which is preliminary data.</text>
</comment>
<feature type="transmembrane region" description="Helical" evidence="1">
    <location>
        <begin position="56"/>
        <end position="77"/>
    </location>
</feature>
<evidence type="ECO:0000256" key="1">
    <source>
        <dbReference type="SAM" id="Phobius"/>
    </source>
</evidence>
<dbReference type="Proteomes" id="UP000037854">
    <property type="component" value="Unassembled WGS sequence"/>
</dbReference>
<dbReference type="RefSeq" id="WP_047184970.1">
    <property type="nucleotide sequence ID" value="NZ_JAHHXM010000065.1"/>
</dbReference>
<keyword evidence="1" id="KW-0812">Transmembrane</keyword>
<protein>
    <submittedName>
        <fullName evidence="2">Uncharacterized protein</fullName>
    </submittedName>
</protein>
<feature type="transmembrane region" description="Helical" evidence="1">
    <location>
        <begin position="31"/>
        <end position="50"/>
    </location>
</feature>
<organism evidence="2 3">
    <name type="scientific">Oceanobacillus caeni</name>
    <dbReference type="NCBI Taxonomy" id="405946"/>
    <lineage>
        <taxon>Bacteria</taxon>
        <taxon>Bacillati</taxon>
        <taxon>Bacillota</taxon>
        <taxon>Bacilli</taxon>
        <taxon>Bacillales</taxon>
        <taxon>Bacillaceae</taxon>
        <taxon>Oceanobacillus</taxon>
    </lineage>
</organism>
<keyword evidence="3" id="KW-1185">Reference proteome</keyword>
<evidence type="ECO:0000313" key="3">
    <source>
        <dbReference type="Proteomes" id="UP000037854"/>
    </source>
</evidence>
<proteinExistence type="predicted"/>
<dbReference type="EMBL" id="LGTK01000006">
    <property type="protein sequence ID" value="KPH77630.1"/>
    <property type="molecule type" value="Genomic_DNA"/>
</dbReference>
<keyword evidence="1" id="KW-1133">Transmembrane helix</keyword>